<accession>A0ABR1G6F0</accession>
<feature type="compositionally biased region" description="Basic and acidic residues" evidence="1">
    <location>
        <begin position="995"/>
        <end position="1012"/>
    </location>
</feature>
<feature type="signal peptide" evidence="2">
    <location>
        <begin position="1"/>
        <end position="22"/>
    </location>
</feature>
<reference evidence="4 5" key="1">
    <citation type="submission" date="2024-03" db="EMBL/GenBank/DDBJ databases">
        <title>Aureococcus anophagefferens CCMP1851 and Kratosvirus quantuckense: Draft genome of a second virus-susceptible host strain in the model system.</title>
        <authorList>
            <person name="Chase E."/>
            <person name="Truchon A.R."/>
            <person name="Schepens W."/>
            <person name="Wilhelm S.W."/>
        </authorList>
    </citation>
    <scope>NUCLEOTIDE SEQUENCE [LARGE SCALE GENOMIC DNA]</scope>
    <source>
        <strain evidence="4 5">CCMP1851</strain>
    </source>
</reference>
<evidence type="ECO:0000259" key="3">
    <source>
        <dbReference type="PROSITE" id="PS50234"/>
    </source>
</evidence>
<dbReference type="PROSITE" id="PS50234">
    <property type="entry name" value="VWFA"/>
    <property type="match status" value="1"/>
</dbReference>
<dbReference type="EMBL" id="JBBJCI010000086">
    <property type="protein sequence ID" value="KAK7248761.1"/>
    <property type="molecule type" value="Genomic_DNA"/>
</dbReference>
<proteinExistence type="predicted"/>
<evidence type="ECO:0000256" key="1">
    <source>
        <dbReference type="SAM" id="MobiDB-lite"/>
    </source>
</evidence>
<organism evidence="4 5">
    <name type="scientific">Aureococcus anophagefferens</name>
    <name type="common">Harmful bloom alga</name>
    <dbReference type="NCBI Taxonomy" id="44056"/>
    <lineage>
        <taxon>Eukaryota</taxon>
        <taxon>Sar</taxon>
        <taxon>Stramenopiles</taxon>
        <taxon>Ochrophyta</taxon>
        <taxon>Pelagophyceae</taxon>
        <taxon>Pelagomonadales</taxon>
        <taxon>Pelagomonadaceae</taxon>
        <taxon>Aureococcus</taxon>
    </lineage>
</organism>
<dbReference type="CDD" id="cd00198">
    <property type="entry name" value="vWFA"/>
    <property type="match status" value="1"/>
</dbReference>
<feature type="region of interest" description="Disordered" evidence="1">
    <location>
        <begin position="753"/>
        <end position="782"/>
    </location>
</feature>
<dbReference type="Gene3D" id="3.40.50.410">
    <property type="entry name" value="von Willebrand factor, type A domain"/>
    <property type="match status" value="1"/>
</dbReference>
<sequence length="1101" mass="112028">MLLRRGRRGLWWLLLRAAACRACLTDADVLFVLDRSVSIGQDNWNDAILDFLDAQVARLAPSEETDVRVGVVVFPAFDGAQDDLSGGAAVAVNLTHDSGAVAAAIASAVRGGRAHGDGESCANTGADNDGDCECDPRGGGWTAYGGYDLGPSNSSLSWPCGGWRWTPTWHALDVARTTLDDARGANKSTYVYLITDGAPANTMSEDVVAAEKTHRFKRPVHLTLEAASALKAWIAAHGGGVLRGVGVGDKWTDLGSNCDPFCDEQGMGLFVGQGYTGSVNMTYFDDSALYCDEAYDDHPFGCADGALVSDAFGCGEGCHRVYESLISGGDDAVKAANCDQLWAIEDLVGENFLAEFGAVLCGTGEFSWDYPTAAPTPAVACGDDAAWFVSGKPSRGCDWVAESPAARCGKTDSDGEAADDACRETADGGAVAAAELGSSACADASAVASADGAAGRSDSLTDGASWDGVTATYTIVDDTIDEDGTTVVGTESGARADVYYTCVPDDGGSCWDTNYDYDAADATRSEELSTADGDAIVLPQRDSVCGAVQLPQRDSVDPSERDAVLVPELDAVCRAIALSERDAVLVPELFAVRRAVRFVASADGDAGRSDSLTGARADAEAIAPAKLCSSACADASAVASADGDAGRSDSITGSFSDAEAVAAAELGSSACADAPAVAGADGDAGRSVRCARSFSDAETITGGDGRADGRPDAGPGLRRQFRVAQEGRPVQGLRLGRGLASELGPLARDAPAIAGADGDAREPVSSTGARSDAEASAPAELGSSACADASAIASTRGDAGKPIGSTCFRSDSEAITAADVRPRARADAAPAIAGADGDARKPVSSGARSDAEASAPAELGSSACADASAIASTHGDAGKPIGSTCFRSDAEAITAAEKPVSITGARADAEAIAPAELRSGARADAAFASADGDAGQSVRGTSARSDAEAVAAAELRSARAPTPRPSPAPTADAGNPTPHRCSRDDASHSTLGGRAPDDAVAHGRPRQPDGRTRTPACAEAMAALFERVLHRCHADAPPPVVTSNNLGGVGPNASDAEELRVAGYYEGANEKAPFGRPTDFSSSRSLIVALDGTYARARTRP</sequence>
<feature type="chain" id="PRO_5047089153" description="VWFA domain-containing protein" evidence="2">
    <location>
        <begin position="23"/>
        <end position="1101"/>
    </location>
</feature>
<keyword evidence="2" id="KW-0732">Signal</keyword>
<evidence type="ECO:0000256" key="2">
    <source>
        <dbReference type="SAM" id="SignalP"/>
    </source>
</evidence>
<protein>
    <recommendedName>
        <fullName evidence="3">VWFA domain-containing protein</fullName>
    </recommendedName>
</protein>
<dbReference type="Proteomes" id="UP001363151">
    <property type="component" value="Unassembled WGS sequence"/>
</dbReference>
<dbReference type="InterPro" id="IPR036465">
    <property type="entry name" value="vWFA_dom_sf"/>
</dbReference>
<comment type="caution">
    <text evidence="4">The sequence shown here is derived from an EMBL/GenBank/DDBJ whole genome shotgun (WGS) entry which is preliminary data.</text>
</comment>
<feature type="region of interest" description="Disordered" evidence="1">
    <location>
        <begin position="828"/>
        <end position="858"/>
    </location>
</feature>
<dbReference type="InterPro" id="IPR002035">
    <property type="entry name" value="VWF_A"/>
</dbReference>
<keyword evidence="5" id="KW-1185">Reference proteome</keyword>
<feature type="compositionally biased region" description="Low complexity" evidence="1">
    <location>
        <begin position="928"/>
        <end position="961"/>
    </location>
</feature>
<dbReference type="SUPFAM" id="SSF53300">
    <property type="entry name" value="vWA-like"/>
    <property type="match status" value="1"/>
</dbReference>
<feature type="domain" description="VWFA" evidence="3">
    <location>
        <begin position="28"/>
        <end position="74"/>
    </location>
</feature>
<evidence type="ECO:0000313" key="4">
    <source>
        <dbReference type="EMBL" id="KAK7248761.1"/>
    </source>
</evidence>
<feature type="region of interest" description="Disordered" evidence="1">
    <location>
        <begin position="928"/>
        <end position="1013"/>
    </location>
</feature>
<name>A0ABR1G6F0_AURAN</name>
<gene>
    <name evidence="4" type="ORF">SO694_00041032</name>
</gene>
<evidence type="ECO:0000313" key="5">
    <source>
        <dbReference type="Proteomes" id="UP001363151"/>
    </source>
</evidence>